<dbReference type="EnsemblPlants" id="EMT05918">
    <property type="protein sequence ID" value="EMT05918"/>
    <property type="gene ID" value="F775_15666"/>
</dbReference>
<dbReference type="SUPFAM" id="SSF52058">
    <property type="entry name" value="L domain-like"/>
    <property type="match status" value="1"/>
</dbReference>
<dbReference type="InterPro" id="IPR053772">
    <property type="entry name" value="At1g61320/At1g61330-like"/>
</dbReference>
<evidence type="ECO:0000313" key="2">
    <source>
        <dbReference type="EnsemblPlants" id="EMT05918"/>
    </source>
</evidence>
<dbReference type="Pfam" id="PF00646">
    <property type="entry name" value="F-box"/>
    <property type="match status" value="1"/>
</dbReference>
<dbReference type="AlphaFoldDB" id="M8BGQ9"/>
<dbReference type="InterPro" id="IPR001810">
    <property type="entry name" value="F-box_dom"/>
</dbReference>
<evidence type="ECO:0000256" key="1">
    <source>
        <dbReference type="SAM" id="MobiDB-lite"/>
    </source>
</evidence>
<dbReference type="InterPro" id="IPR055357">
    <property type="entry name" value="LRR_At1g61320_AtMIF1"/>
</dbReference>
<proteinExistence type="predicted"/>
<feature type="region of interest" description="Disordered" evidence="1">
    <location>
        <begin position="55"/>
        <end position="87"/>
    </location>
</feature>
<dbReference type="Gene3D" id="3.80.10.10">
    <property type="entry name" value="Ribonuclease Inhibitor"/>
    <property type="match status" value="1"/>
</dbReference>
<accession>M8BGQ9</accession>
<dbReference type="PANTHER" id="PTHR34145">
    <property type="entry name" value="OS02G0105600 PROTEIN"/>
    <property type="match status" value="1"/>
</dbReference>
<dbReference type="PANTHER" id="PTHR34145:SF57">
    <property type="entry name" value="F-BOX DOMAIN-CONTAINING PROTEIN"/>
    <property type="match status" value="1"/>
</dbReference>
<sequence>MGNHLSRRPGRISDDARGEGVATVLISCRCNPSLVCHRKASGHGVTVRLWDEETAPGAARADPSGAVGRRRPTRGSSRRKSGDPFGDLPEELLPMILSKLDTKQAAVTSALSSAWRHAWKLSPRLTFDIFAMSCDGYKYGPYESCIGRGERQYRAFLDRRRHVQRFIDAVNGILHQRLGDPVEQLELRLDVEALAQVGHHLDDWVRFAVSSQTKGLVLHVPPVTRFQAASYEQHVFPLQLLDAGGGTSSLQHVHLSYVSLKVPQSIRFPNLRKLGLYSALVPTNDLNRVLSNCSSLEWLDLCMVYLKDGLKVDRPLCRLKYLRLADCRVTKIQLNASKLTSFIFKESQGPMSTPAVPMPNINLGEASELHSVHIYCYKLTLERSRPIAPCVPSGATNVSVHSYSTKVSLETSEHFQELDAEFIAFCYRSAGEGNLCEQPLSSFAHGQCKYKCLERMRVRNFTGTKSQVGVMVHIVENAPALEVLIVDPIRLHAGYTGHVKAAALSAARRIAFKSISGKLSAKTKFAVL</sequence>
<dbReference type="InterPro" id="IPR036047">
    <property type="entry name" value="F-box-like_dom_sf"/>
</dbReference>
<dbReference type="SMART" id="SM00256">
    <property type="entry name" value="FBOX"/>
    <property type="match status" value="1"/>
</dbReference>
<feature type="compositionally biased region" description="Basic residues" evidence="1">
    <location>
        <begin position="68"/>
        <end position="79"/>
    </location>
</feature>
<reference evidence="2" key="1">
    <citation type="submission" date="2015-06" db="UniProtKB">
        <authorList>
            <consortium name="EnsemblPlants"/>
        </authorList>
    </citation>
    <scope>IDENTIFICATION</scope>
</reference>
<protein>
    <submittedName>
        <fullName evidence="2">Uncharacterized protein</fullName>
    </submittedName>
</protein>
<name>M8BGQ9_AEGTA</name>
<organism evidence="2">
    <name type="scientific">Aegilops tauschii</name>
    <name type="common">Tausch's goatgrass</name>
    <name type="synonym">Aegilops squarrosa</name>
    <dbReference type="NCBI Taxonomy" id="37682"/>
    <lineage>
        <taxon>Eukaryota</taxon>
        <taxon>Viridiplantae</taxon>
        <taxon>Streptophyta</taxon>
        <taxon>Embryophyta</taxon>
        <taxon>Tracheophyta</taxon>
        <taxon>Spermatophyta</taxon>
        <taxon>Magnoliopsida</taxon>
        <taxon>Liliopsida</taxon>
        <taxon>Poales</taxon>
        <taxon>Poaceae</taxon>
        <taxon>BOP clade</taxon>
        <taxon>Pooideae</taxon>
        <taxon>Triticodae</taxon>
        <taxon>Triticeae</taxon>
        <taxon>Triticinae</taxon>
        <taxon>Aegilops</taxon>
    </lineage>
</organism>
<dbReference type="InterPro" id="IPR032675">
    <property type="entry name" value="LRR_dom_sf"/>
</dbReference>
<dbReference type="SUPFAM" id="SSF81383">
    <property type="entry name" value="F-box domain"/>
    <property type="match status" value="1"/>
</dbReference>
<dbReference type="Pfam" id="PF23622">
    <property type="entry name" value="LRR_At1g61320_AtMIF1"/>
    <property type="match status" value="1"/>
</dbReference>